<gene>
    <name evidence="2" type="ORF">KUF71_007221</name>
</gene>
<keyword evidence="1" id="KW-0175">Coiled coil</keyword>
<organism evidence="2 3">
    <name type="scientific">Frankliniella fusca</name>
    <dbReference type="NCBI Taxonomy" id="407009"/>
    <lineage>
        <taxon>Eukaryota</taxon>
        <taxon>Metazoa</taxon>
        <taxon>Ecdysozoa</taxon>
        <taxon>Arthropoda</taxon>
        <taxon>Hexapoda</taxon>
        <taxon>Insecta</taxon>
        <taxon>Pterygota</taxon>
        <taxon>Neoptera</taxon>
        <taxon>Paraneoptera</taxon>
        <taxon>Thysanoptera</taxon>
        <taxon>Terebrantia</taxon>
        <taxon>Thripoidea</taxon>
        <taxon>Thripidae</taxon>
        <taxon>Frankliniella</taxon>
    </lineage>
</organism>
<dbReference type="AlphaFoldDB" id="A0AAE1HBJ7"/>
<reference evidence="2" key="1">
    <citation type="submission" date="2021-07" db="EMBL/GenBank/DDBJ databases">
        <authorList>
            <person name="Catto M.A."/>
            <person name="Jacobson A."/>
            <person name="Kennedy G."/>
            <person name="Labadie P."/>
            <person name="Hunt B.G."/>
            <person name="Srinivasan R."/>
        </authorList>
    </citation>
    <scope>NUCLEOTIDE SEQUENCE</scope>
    <source>
        <strain evidence="2">PL_HMW_Pooled</strain>
        <tissue evidence="2">Head</tissue>
    </source>
</reference>
<dbReference type="EMBL" id="JAHWGI010000775">
    <property type="protein sequence ID" value="KAK3917746.1"/>
    <property type="molecule type" value="Genomic_DNA"/>
</dbReference>
<protein>
    <submittedName>
        <fullName evidence="2">Reticulocyte-binding protein 2-like protein a</fullName>
    </submittedName>
</protein>
<reference evidence="2" key="2">
    <citation type="journal article" date="2023" name="BMC Genomics">
        <title>Pest status, molecular evolution, and epigenetic factors derived from the genome assembly of Frankliniella fusca, a thysanopteran phytovirus vector.</title>
        <authorList>
            <person name="Catto M.A."/>
            <person name="Labadie P.E."/>
            <person name="Jacobson A.L."/>
            <person name="Kennedy G.G."/>
            <person name="Srinivasan R."/>
            <person name="Hunt B.G."/>
        </authorList>
    </citation>
    <scope>NUCLEOTIDE SEQUENCE</scope>
    <source>
        <strain evidence="2">PL_HMW_Pooled</strain>
    </source>
</reference>
<evidence type="ECO:0000313" key="2">
    <source>
        <dbReference type="EMBL" id="KAK3917746.1"/>
    </source>
</evidence>
<evidence type="ECO:0000313" key="3">
    <source>
        <dbReference type="Proteomes" id="UP001219518"/>
    </source>
</evidence>
<dbReference type="Proteomes" id="UP001219518">
    <property type="component" value="Unassembled WGS sequence"/>
</dbReference>
<name>A0AAE1HBJ7_9NEOP</name>
<keyword evidence="3" id="KW-1185">Reference proteome</keyword>
<feature type="coiled-coil region" evidence="1">
    <location>
        <begin position="198"/>
        <end position="257"/>
    </location>
</feature>
<proteinExistence type="predicted"/>
<sequence>MVSRRSQSVPQETFVVVRFAEETYRKFPDDVFSARDITHLCGAKPLDGGVRPKMPYVHSPGMGFARGQLYILRTAKDATDGNIHEYIVYIGASSGTFVRLRSREELVAILADKTQSEEKLKWPVLPETPSDLESGCESEDPNVQQGKLLAAATKNARDQRSARQEQHIKSMEGLLQTGHLDMLTPGNVVPQGDPWKLVKTLQAQVKLQEREKHEREEALKRIENVEKRRAEELRQKEEELRRKEEALNERMKRLDRLDSFIVSIENLQSDVSLIKEKISEYPTYKKSYVDEWVRNLPML</sequence>
<evidence type="ECO:0000256" key="1">
    <source>
        <dbReference type="SAM" id="Coils"/>
    </source>
</evidence>
<accession>A0AAE1HBJ7</accession>
<comment type="caution">
    <text evidence="2">The sequence shown here is derived from an EMBL/GenBank/DDBJ whole genome shotgun (WGS) entry which is preliminary data.</text>
</comment>